<dbReference type="OrthoDB" id="7270972at2"/>
<evidence type="ECO:0008006" key="3">
    <source>
        <dbReference type="Google" id="ProtNLM"/>
    </source>
</evidence>
<comment type="caution">
    <text evidence="1">The sequence shown here is derived from an EMBL/GenBank/DDBJ whole genome shotgun (WGS) entry which is preliminary data.</text>
</comment>
<proteinExistence type="predicted"/>
<dbReference type="CDD" id="cd10451">
    <property type="entry name" value="GIY-YIG_LuxR_like"/>
    <property type="match status" value="1"/>
</dbReference>
<dbReference type="RefSeq" id="WP_132009045.1">
    <property type="nucleotide sequence ID" value="NZ_JBHUNN010000002.1"/>
</dbReference>
<sequence>MSGQDRKQAIDAWKKRDVDAGIFAVRCRVTGAAWIGGWPDVDRVRNRIWFTLGQGSHPNRALQAAWRAHGADAFTCEVLERLEPCDGNWARDAQLKERAAFWRAQIDGAPL</sequence>
<keyword evidence="2" id="KW-1185">Reference proteome</keyword>
<dbReference type="InterPro" id="IPR035901">
    <property type="entry name" value="GIY-YIG_endonuc_sf"/>
</dbReference>
<evidence type="ECO:0000313" key="1">
    <source>
        <dbReference type="EMBL" id="TCO11531.1"/>
    </source>
</evidence>
<reference evidence="1 2" key="1">
    <citation type="submission" date="2019-03" db="EMBL/GenBank/DDBJ databases">
        <title>Genomic Encyclopedia of Type Strains, Phase IV (KMG-IV): sequencing the most valuable type-strain genomes for metagenomic binning, comparative biology and taxonomic classification.</title>
        <authorList>
            <person name="Goeker M."/>
        </authorList>
    </citation>
    <scope>NUCLEOTIDE SEQUENCE [LARGE SCALE GENOMIC DNA]</scope>
    <source>
        <strain evidence="1 2">DSM 22958</strain>
    </source>
</reference>
<dbReference type="AlphaFoldDB" id="A0A4R2GQB2"/>
<accession>A0A4R2GQB2</accession>
<dbReference type="Proteomes" id="UP000294881">
    <property type="component" value="Unassembled WGS sequence"/>
</dbReference>
<dbReference type="Gene3D" id="3.40.1440.10">
    <property type="entry name" value="GIY-YIG endonuclease"/>
    <property type="match status" value="1"/>
</dbReference>
<organism evidence="1 2">
    <name type="scientific">Camelimonas lactis</name>
    <dbReference type="NCBI Taxonomy" id="659006"/>
    <lineage>
        <taxon>Bacteria</taxon>
        <taxon>Pseudomonadati</taxon>
        <taxon>Pseudomonadota</taxon>
        <taxon>Alphaproteobacteria</taxon>
        <taxon>Hyphomicrobiales</taxon>
        <taxon>Chelatococcaceae</taxon>
        <taxon>Camelimonas</taxon>
    </lineage>
</organism>
<evidence type="ECO:0000313" key="2">
    <source>
        <dbReference type="Proteomes" id="UP000294881"/>
    </source>
</evidence>
<dbReference type="EMBL" id="SLWL01000012">
    <property type="protein sequence ID" value="TCO11531.1"/>
    <property type="molecule type" value="Genomic_DNA"/>
</dbReference>
<name>A0A4R2GQB2_9HYPH</name>
<gene>
    <name evidence="1" type="ORF">EV666_112119</name>
</gene>
<protein>
    <recommendedName>
        <fullName evidence="3">GIY-YIG nuclease family protein</fullName>
    </recommendedName>
</protein>